<dbReference type="AlphaFoldDB" id="A0A433D343"/>
<reference evidence="2 3" key="1">
    <citation type="journal article" date="2018" name="New Phytol.">
        <title>Phylogenomics of Endogonaceae and evolution of mycorrhizas within Mucoromycota.</title>
        <authorList>
            <person name="Chang Y."/>
            <person name="Desiro A."/>
            <person name="Na H."/>
            <person name="Sandor L."/>
            <person name="Lipzen A."/>
            <person name="Clum A."/>
            <person name="Barry K."/>
            <person name="Grigoriev I.V."/>
            <person name="Martin F.M."/>
            <person name="Stajich J.E."/>
            <person name="Smith M.E."/>
            <person name="Bonito G."/>
            <person name="Spatafora J.W."/>
        </authorList>
    </citation>
    <scope>NUCLEOTIDE SEQUENCE [LARGE SCALE GENOMIC DNA]</scope>
    <source>
        <strain evidence="2 3">GMNB39</strain>
    </source>
</reference>
<comment type="caution">
    <text evidence="2">The sequence shown here is derived from an EMBL/GenBank/DDBJ whole genome shotgun (WGS) entry which is preliminary data.</text>
</comment>
<sequence length="93" mass="10066">MHAPKKTLSLIIVSSCYFLALLSNVNAYGELGESPVSSLWEIRSARSKANVYVTARPIGHILTAQVAQKFLSPETRKAVANILPKATGGQLDR</sequence>
<feature type="signal peptide" evidence="1">
    <location>
        <begin position="1"/>
        <end position="27"/>
    </location>
</feature>
<accession>A0A433D343</accession>
<gene>
    <name evidence="2" type="ORF">BC936DRAFT_148398</name>
</gene>
<feature type="chain" id="PRO_5019473824" evidence="1">
    <location>
        <begin position="28"/>
        <end position="93"/>
    </location>
</feature>
<dbReference type="Proteomes" id="UP000268093">
    <property type="component" value="Unassembled WGS sequence"/>
</dbReference>
<evidence type="ECO:0000256" key="1">
    <source>
        <dbReference type="SAM" id="SignalP"/>
    </source>
</evidence>
<keyword evidence="1" id="KW-0732">Signal</keyword>
<protein>
    <submittedName>
        <fullName evidence="2">Uncharacterized protein</fullName>
    </submittedName>
</protein>
<evidence type="ECO:0000313" key="2">
    <source>
        <dbReference type="EMBL" id="RUP45262.1"/>
    </source>
</evidence>
<proteinExistence type="predicted"/>
<keyword evidence="3" id="KW-1185">Reference proteome</keyword>
<evidence type="ECO:0000313" key="3">
    <source>
        <dbReference type="Proteomes" id="UP000268093"/>
    </source>
</evidence>
<organism evidence="2 3">
    <name type="scientific">Jimgerdemannia flammicorona</name>
    <dbReference type="NCBI Taxonomy" id="994334"/>
    <lineage>
        <taxon>Eukaryota</taxon>
        <taxon>Fungi</taxon>
        <taxon>Fungi incertae sedis</taxon>
        <taxon>Mucoromycota</taxon>
        <taxon>Mucoromycotina</taxon>
        <taxon>Endogonomycetes</taxon>
        <taxon>Endogonales</taxon>
        <taxon>Endogonaceae</taxon>
        <taxon>Jimgerdemannia</taxon>
    </lineage>
</organism>
<name>A0A433D343_9FUNG</name>
<dbReference type="EMBL" id="RBNI01007547">
    <property type="protein sequence ID" value="RUP45262.1"/>
    <property type="molecule type" value="Genomic_DNA"/>
</dbReference>